<dbReference type="GO" id="GO:0004197">
    <property type="term" value="F:cysteine-type endopeptidase activity"/>
    <property type="evidence" value="ECO:0007669"/>
    <property type="project" value="InterPro"/>
</dbReference>
<dbReference type="SUPFAM" id="SSF52129">
    <property type="entry name" value="Caspase-like"/>
    <property type="match status" value="1"/>
</dbReference>
<evidence type="ECO:0000256" key="1">
    <source>
        <dbReference type="ARBA" id="ARBA00010134"/>
    </source>
</evidence>
<dbReference type="PRINTS" id="PR00376">
    <property type="entry name" value="IL1BCENZYME"/>
</dbReference>
<dbReference type="GO" id="GO:0006508">
    <property type="term" value="P:proteolysis"/>
    <property type="evidence" value="ECO:0007669"/>
    <property type="project" value="InterPro"/>
</dbReference>
<organism evidence="3">
    <name type="scientific">Anthocharis cardamines</name>
    <name type="common">Orange tip butterfly</name>
    <dbReference type="NCBI Taxonomy" id="227532"/>
    <lineage>
        <taxon>Eukaryota</taxon>
        <taxon>Metazoa</taxon>
        <taxon>Ecdysozoa</taxon>
        <taxon>Arthropoda</taxon>
        <taxon>Hexapoda</taxon>
        <taxon>Insecta</taxon>
        <taxon>Pterygota</taxon>
        <taxon>Neoptera</taxon>
        <taxon>Endopterygota</taxon>
        <taxon>Lepidoptera</taxon>
        <taxon>Glossata</taxon>
        <taxon>Ditrysia</taxon>
        <taxon>Papilionoidea</taxon>
        <taxon>Pieridae</taxon>
        <taxon>Pierinae</taxon>
        <taxon>Anthocharis</taxon>
    </lineage>
</organism>
<dbReference type="PANTHER" id="PTHR10454:SF210">
    <property type="entry name" value="CASPASE-2"/>
    <property type="match status" value="1"/>
</dbReference>
<feature type="non-terminal residue" evidence="3">
    <location>
        <position position="137"/>
    </location>
</feature>
<comment type="similarity">
    <text evidence="1">Belongs to the peptidase C14A family.</text>
</comment>
<dbReference type="InterPro" id="IPR011600">
    <property type="entry name" value="Pept_C14_caspase"/>
</dbReference>
<accession>G0XQF5</accession>
<dbReference type="Gene3D" id="3.40.50.1460">
    <property type="match status" value="1"/>
</dbReference>
<dbReference type="InterPro" id="IPR001309">
    <property type="entry name" value="Pept_C14_p20"/>
</dbReference>
<name>G0XQF5_ANTCA</name>
<dbReference type="AlphaFoldDB" id="G0XQF5"/>
<dbReference type="InterPro" id="IPR016129">
    <property type="entry name" value="Caspase_his_AS"/>
</dbReference>
<gene>
    <name evidence="3" type="primary">Casp-3</name>
</gene>
<dbReference type="InterPro" id="IPR015917">
    <property type="entry name" value="Pept_C14A"/>
</dbReference>
<feature type="domain" description="Caspase family p20" evidence="2">
    <location>
        <begin position="47"/>
        <end position="125"/>
    </location>
</feature>
<dbReference type="GO" id="GO:0005737">
    <property type="term" value="C:cytoplasm"/>
    <property type="evidence" value="ECO:0007669"/>
    <property type="project" value="TreeGrafter"/>
</dbReference>
<dbReference type="PANTHER" id="PTHR10454">
    <property type="entry name" value="CASPASE"/>
    <property type="match status" value="1"/>
</dbReference>
<dbReference type="EMBL" id="HQ328959">
    <property type="protein sequence ID" value="AEK20816.1"/>
    <property type="molecule type" value="mRNA"/>
</dbReference>
<dbReference type="PROSITE" id="PS01121">
    <property type="entry name" value="CASPASE_HIS"/>
    <property type="match status" value="1"/>
</dbReference>
<proteinExistence type="evidence at transcript level"/>
<sequence>MAESDVDAGSYERNVGNSSVNVEIRTKPSFSPSDIYYDMTGKKYLHIFNHYQYQKTRYFNNRRPSTREGTNKDVNRLTEVFGNLGFKVIIYNDKEHGEIIDTVTEISTRDHTETSCLFFAFLTHGDKRGRLARWPTG</sequence>
<protein>
    <submittedName>
        <fullName evidence="3">Caspase-3</fullName>
    </submittedName>
</protein>
<dbReference type="GO" id="GO:0006915">
    <property type="term" value="P:apoptotic process"/>
    <property type="evidence" value="ECO:0007669"/>
    <property type="project" value="TreeGrafter"/>
</dbReference>
<dbReference type="Pfam" id="PF00656">
    <property type="entry name" value="Peptidase_C14"/>
    <property type="match status" value="1"/>
</dbReference>
<evidence type="ECO:0000313" key="3">
    <source>
        <dbReference type="EMBL" id="AEK20816.1"/>
    </source>
</evidence>
<evidence type="ECO:0000259" key="2">
    <source>
        <dbReference type="PROSITE" id="PS50208"/>
    </source>
</evidence>
<dbReference type="GO" id="GO:0043525">
    <property type="term" value="P:positive regulation of neuron apoptotic process"/>
    <property type="evidence" value="ECO:0007669"/>
    <property type="project" value="TreeGrafter"/>
</dbReference>
<dbReference type="PROSITE" id="PS50208">
    <property type="entry name" value="CASPASE_P20"/>
    <property type="match status" value="1"/>
</dbReference>
<reference evidence="3" key="1">
    <citation type="journal article" date="2011" name="BMC Genomics">
        <title>A comprehensive characterization of the caspase gene family in insects from the order Lepidoptera.</title>
        <authorList>
            <person name="Courtiade J."/>
            <person name="Pauchet Y."/>
            <person name="Vogel H."/>
            <person name="Heckel D.G."/>
        </authorList>
    </citation>
    <scope>NUCLEOTIDE SEQUENCE</scope>
</reference>
<dbReference type="InterPro" id="IPR002398">
    <property type="entry name" value="Pept_C14"/>
</dbReference>
<dbReference type="InterPro" id="IPR029030">
    <property type="entry name" value="Caspase-like_dom_sf"/>
</dbReference>